<keyword evidence="1" id="KW-1133">Transmembrane helix</keyword>
<feature type="transmembrane region" description="Helical" evidence="1">
    <location>
        <begin position="156"/>
        <end position="175"/>
    </location>
</feature>
<feature type="transmembrane region" description="Helical" evidence="1">
    <location>
        <begin position="279"/>
        <end position="304"/>
    </location>
</feature>
<dbReference type="AlphaFoldDB" id="A0A1J5PUW3"/>
<evidence type="ECO:0000313" key="2">
    <source>
        <dbReference type="EMBL" id="OIQ75257.1"/>
    </source>
</evidence>
<sequence>MLAGAGLIAMTLINNLFAVGPAFENLIVDFRPALTQSAIDTARTDIAGLSAVQTEFTDKLAPALSQQLKMTPTQFNGFVSQNFPAVAAGMSALPSAVPTFDGLINTLDKQRPLFASADAIPTKSLPATTVPWSLFGAGLLVFFIGLVMLRAPKAGGAAAVVVGLLLLLAPVAMSLPGKAADADQLNANLKPVYTQTLVDNATGALNTIGAMGNEMQTKMLPALAVQLKMSPTQLQTFLGSNFPATASALQTMPASMGRFNGLVKVFDKNLANYDTIKPVGLAGLILIMMVAGGLVAGLGALTLVRGRRR</sequence>
<gene>
    <name evidence="2" type="ORF">GALL_430750</name>
</gene>
<proteinExistence type="predicted"/>
<keyword evidence="1" id="KW-0812">Transmembrane</keyword>
<evidence type="ECO:0000256" key="1">
    <source>
        <dbReference type="SAM" id="Phobius"/>
    </source>
</evidence>
<dbReference type="EMBL" id="MLJW01002225">
    <property type="protein sequence ID" value="OIQ75257.1"/>
    <property type="molecule type" value="Genomic_DNA"/>
</dbReference>
<reference evidence="2" key="1">
    <citation type="submission" date="2016-10" db="EMBL/GenBank/DDBJ databases">
        <title>Sequence of Gallionella enrichment culture.</title>
        <authorList>
            <person name="Poehlein A."/>
            <person name="Muehling M."/>
            <person name="Daniel R."/>
        </authorList>
    </citation>
    <scope>NUCLEOTIDE SEQUENCE</scope>
</reference>
<keyword evidence="1" id="KW-0472">Membrane</keyword>
<feature type="transmembrane region" description="Helical" evidence="1">
    <location>
        <begin position="130"/>
        <end position="149"/>
    </location>
</feature>
<protein>
    <submittedName>
        <fullName evidence="2">Uncharacterized protein</fullName>
    </submittedName>
</protein>
<accession>A0A1J5PUW3</accession>
<organism evidence="2">
    <name type="scientific">mine drainage metagenome</name>
    <dbReference type="NCBI Taxonomy" id="410659"/>
    <lineage>
        <taxon>unclassified sequences</taxon>
        <taxon>metagenomes</taxon>
        <taxon>ecological metagenomes</taxon>
    </lineage>
</organism>
<name>A0A1J5PUW3_9ZZZZ</name>
<comment type="caution">
    <text evidence="2">The sequence shown here is derived from an EMBL/GenBank/DDBJ whole genome shotgun (WGS) entry which is preliminary data.</text>
</comment>